<evidence type="ECO:0000256" key="4">
    <source>
        <dbReference type="ARBA" id="ARBA00023136"/>
    </source>
</evidence>
<dbReference type="PANTHER" id="PTHR42910:SF1">
    <property type="entry name" value="MAJOR FACILITATOR SUPERFAMILY (MFS) PROFILE DOMAIN-CONTAINING PROTEIN"/>
    <property type="match status" value="1"/>
</dbReference>
<dbReference type="InterPro" id="IPR020846">
    <property type="entry name" value="MFS_dom"/>
</dbReference>
<dbReference type="Proteomes" id="UP001521150">
    <property type="component" value="Unassembled WGS sequence"/>
</dbReference>
<feature type="transmembrane region" description="Helical" evidence="5">
    <location>
        <begin position="241"/>
        <end position="263"/>
    </location>
</feature>
<evidence type="ECO:0000259" key="6">
    <source>
        <dbReference type="PROSITE" id="PS50850"/>
    </source>
</evidence>
<feature type="transmembrane region" description="Helical" evidence="5">
    <location>
        <begin position="275"/>
        <end position="295"/>
    </location>
</feature>
<feature type="transmembrane region" description="Helical" evidence="5">
    <location>
        <begin position="96"/>
        <end position="121"/>
    </location>
</feature>
<dbReference type="PANTHER" id="PTHR42910">
    <property type="entry name" value="TRANSPORTER SCO4007-RELATED"/>
    <property type="match status" value="1"/>
</dbReference>
<dbReference type="InterPro" id="IPR011701">
    <property type="entry name" value="MFS"/>
</dbReference>
<proteinExistence type="predicted"/>
<evidence type="ECO:0000256" key="3">
    <source>
        <dbReference type="ARBA" id="ARBA00022989"/>
    </source>
</evidence>
<evidence type="ECO:0000313" key="7">
    <source>
        <dbReference type="EMBL" id="MCE7006860.1"/>
    </source>
</evidence>
<feature type="transmembrane region" description="Helical" evidence="5">
    <location>
        <begin position="362"/>
        <end position="381"/>
    </location>
</feature>
<feature type="transmembrane region" description="Helical" evidence="5">
    <location>
        <begin position="301"/>
        <end position="324"/>
    </location>
</feature>
<dbReference type="SUPFAM" id="SSF103473">
    <property type="entry name" value="MFS general substrate transporter"/>
    <property type="match status" value="1"/>
</dbReference>
<feature type="transmembrane region" description="Helical" evidence="5">
    <location>
        <begin position="128"/>
        <end position="147"/>
    </location>
</feature>
<feature type="transmembrane region" description="Helical" evidence="5">
    <location>
        <begin position="214"/>
        <end position="235"/>
    </location>
</feature>
<comment type="subcellular location">
    <subcellularLocation>
        <location evidence="1">Cell membrane</location>
        <topology evidence="1">Multi-pass membrane protein</topology>
    </subcellularLocation>
</comment>
<dbReference type="InterPro" id="IPR036259">
    <property type="entry name" value="MFS_trans_sf"/>
</dbReference>
<evidence type="ECO:0000256" key="2">
    <source>
        <dbReference type="ARBA" id="ARBA00022692"/>
    </source>
</evidence>
<feature type="transmembrane region" description="Helical" evidence="5">
    <location>
        <begin position="68"/>
        <end position="90"/>
    </location>
</feature>
<dbReference type="Gene3D" id="1.20.1250.20">
    <property type="entry name" value="MFS general substrate transporter like domains"/>
    <property type="match status" value="1"/>
</dbReference>
<evidence type="ECO:0000256" key="5">
    <source>
        <dbReference type="SAM" id="Phobius"/>
    </source>
</evidence>
<name>A0ABS8ZGE8_9PSEU</name>
<feature type="transmembrane region" description="Helical" evidence="5">
    <location>
        <begin position="159"/>
        <end position="179"/>
    </location>
</feature>
<protein>
    <submittedName>
        <fullName evidence="7">MFS transporter</fullName>
    </submittedName>
</protein>
<comment type="caution">
    <text evidence="7">The sequence shown here is derived from an EMBL/GenBank/DDBJ whole genome shotgun (WGS) entry which is preliminary data.</text>
</comment>
<feature type="transmembrane region" description="Helical" evidence="5">
    <location>
        <begin position="42"/>
        <end position="61"/>
    </location>
</feature>
<feature type="transmembrane region" description="Helical" evidence="5">
    <location>
        <begin position="336"/>
        <end position="356"/>
    </location>
</feature>
<keyword evidence="3 5" id="KW-1133">Transmembrane helix</keyword>
<feature type="domain" description="Major facilitator superfamily (MFS) profile" evidence="6">
    <location>
        <begin position="1"/>
        <end position="385"/>
    </location>
</feature>
<gene>
    <name evidence="7" type="ORF">LWC34_29130</name>
</gene>
<evidence type="ECO:0000313" key="8">
    <source>
        <dbReference type="Proteomes" id="UP001521150"/>
    </source>
</evidence>
<evidence type="ECO:0000256" key="1">
    <source>
        <dbReference type="ARBA" id="ARBA00004651"/>
    </source>
</evidence>
<dbReference type="EMBL" id="JAJVCN010000002">
    <property type="protein sequence ID" value="MCE7006860.1"/>
    <property type="molecule type" value="Genomic_DNA"/>
</dbReference>
<dbReference type="CDD" id="cd17324">
    <property type="entry name" value="MFS_NepI_like"/>
    <property type="match status" value="1"/>
</dbReference>
<organism evidence="7 8">
    <name type="scientific">Kibdelosporangium philippinense</name>
    <dbReference type="NCBI Taxonomy" id="211113"/>
    <lineage>
        <taxon>Bacteria</taxon>
        <taxon>Bacillati</taxon>
        <taxon>Actinomycetota</taxon>
        <taxon>Actinomycetes</taxon>
        <taxon>Pseudonocardiales</taxon>
        <taxon>Pseudonocardiaceae</taxon>
        <taxon>Kibdelosporangium</taxon>
    </lineage>
</organism>
<dbReference type="RefSeq" id="WP_233728285.1">
    <property type="nucleotide sequence ID" value="NZ_JAJVCN010000002.1"/>
</dbReference>
<dbReference type="PROSITE" id="PS50850">
    <property type="entry name" value="MFS"/>
    <property type="match status" value="1"/>
</dbReference>
<accession>A0ABS8ZGE8</accession>
<reference evidence="7 8" key="1">
    <citation type="submission" date="2021-12" db="EMBL/GenBank/DDBJ databases">
        <title>Genome sequence of Kibdelosporangium philippinense ATCC 49844.</title>
        <authorList>
            <person name="Fedorov E.A."/>
            <person name="Omeragic M."/>
            <person name="Shalygina K.F."/>
            <person name="Maclea K.S."/>
        </authorList>
    </citation>
    <scope>NUCLEOTIDE SEQUENCE [LARGE SCALE GENOMIC DNA]</scope>
    <source>
        <strain evidence="7 8">ATCC 49844</strain>
    </source>
</reference>
<sequence>MIGRGVVLLLALTCGVAVGNLYFPQAISPLVASGLGIPVDSAVLVVTAAQMGYAVGIFLLVPLGDRIALRPLVVTLLVLTGLSLVVASSADSLPPLFGASVLVGVTTVLAPAITPIAAGLVAQDRQGAVTGTLLSGSIGGMLLSRAFGGVLGEWLTWRAPYLVAAGVALTLALVLVFVLPETTPPSRQTQTYLALVGASVRLVREEPELRRSCFYQMLIFGAFQAVWTGVALLLTGPTYGLGVHAVGVLAFVNVATMITSPYAGRQVDRRGPDPVNLVCMIGVLVSAVVMLGGTVGGVFGLVALAMGTLVLDVAMQSGMIANVVRNFALRPDARSRLSTAYMTCAFIGGASGSWLGSRAYAFFGWPGVCGLVAVLGLAALARHLQFSRTGSSSVPC</sequence>
<keyword evidence="4 5" id="KW-0472">Membrane</keyword>
<dbReference type="Pfam" id="PF07690">
    <property type="entry name" value="MFS_1"/>
    <property type="match status" value="1"/>
</dbReference>
<keyword evidence="2 5" id="KW-0812">Transmembrane</keyword>
<keyword evidence="8" id="KW-1185">Reference proteome</keyword>